<name>A0A6M0SRE2_CLOBO</name>
<evidence type="ECO:0000313" key="2">
    <source>
        <dbReference type="Proteomes" id="UP000472355"/>
    </source>
</evidence>
<evidence type="ECO:0000313" key="1">
    <source>
        <dbReference type="EMBL" id="NFA42984.1"/>
    </source>
</evidence>
<organism evidence="1 2">
    <name type="scientific">Clostridium botulinum</name>
    <dbReference type="NCBI Taxonomy" id="1491"/>
    <lineage>
        <taxon>Bacteria</taxon>
        <taxon>Bacillati</taxon>
        <taxon>Bacillota</taxon>
        <taxon>Clostridia</taxon>
        <taxon>Eubacteriales</taxon>
        <taxon>Clostridiaceae</taxon>
        <taxon>Clostridium</taxon>
    </lineage>
</organism>
<proteinExistence type="predicted"/>
<accession>A0A6M0SRE2</accession>
<reference evidence="1 2" key="1">
    <citation type="submission" date="2019-02" db="EMBL/GenBank/DDBJ databases">
        <title>Genome sequencing of Clostridium botulinum clinical isolates.</title>
        <authorList>
            <person name="Brunt J."/>
            <person name="Van Vliet A.H.M."/>
            <person name="Stringer S.C."/>
            <person name="Grant K.A."/>
            <person name="Carter A.C."/>
            <person name="Peck M.W."/>
        </authorList>
    </citation>
    <scope>NUCLEOTIDE SEQUENCE [LARGE SCALE GENOMIC DNA]</scope>
    <source>
        <strain evidence="1 2">H113700579</strain>
    </source>
</reference>
<sequence length="118" mass="13828">MDKIYNDRVTKYQNKIDALQHKVNRFIKLSEKNIPKDNDDIDTIVFTKYIELSDVKRVADYINSLGLKIPTDTYIGERKYLTNDITAILKSKTEVNPELIECVTLMKELDKRFSKINL</sequence>
<dbReference type="EMBL" id="SGKU01000027">
    <property type="protein sequence ID" value="NFA42984.1"/>
    <property type="molecule type" value="Genomic_DNA"/>
</dbReference>
<protein>
    <submittedName>
        <fullName evidence="1">Uncharacterized protein</fullName>
    </submittedName>
</protein>
<comment type="caution">
    <text evidence="1">The sequence shown here is derived from an EMBL/GenBank/DDBJ whole genome shotgun (WGS) entry which is preliminary data.</text>
</comment>
<dbReference type="Proteomes" id="UP000472355">
    <property type="component" value="Unassembled WGS sequence"/>
</dbReference>
<dbReference type="AlphaFoldDB" id="A0A6M0SRE2"/>
<gene>
    <name evidence="1" type="ORF">EXM65_10445</name>
</gene>